<evidence type="ECO:0000256" key="8">
    <source>
        <dbReference type="ARBA" id="ARBA00047899"/>
    </source>
</evidence>
<comment type="catalytic activity">
    <reaction evidence="9">
        <text>L-seryl-[protein] + ATP = O-phospho-L-seryl-[protein] + ADP + H(+)</text>
        <dbReference type="Rhea" id="RHEA:17989"/>
        <dbReference type="Rhea" id="RHEA-COMP:9863"/>
        <dbReference type="Rhea" id="RHEA-COMP:11604"/>
        <dbReference type="ChEBI" id="CHEBI:15378"/>
        <dbReference type="ChEBI" id="CHEBI:29999"/>
        <dbReference type="ChEBI" id="CHEBI:30616"/>
        <dbReference type="ChEBI" id="CHEBI:83421"/>
        <dbReference type="ChEBI" id="CHEBI:456216"/>
        <dbReference type="EC" id="2.7.11.1"/>
    </reaction>
</comment>
<keyword evidence="6 10" id="KW-0067">ATP-binding</keyword>
<feature type="transmembrane region" description="Helical" evidence="12">
    <location>
        <begin position="1219"/>
        <end position="1244"/>
    </location>
</feature>
<dbReference type="FunFam" id="1.10.510.10:FF:000768">
    <property type="entry name" value="Non-specific serine/threonine protein kinase"/>
    <property type="match status" value="1"/>
</dbReference>
<feature type="transmembrane region" description="Helical" evidence="12">
    <location>
        <begin position="1029"/>
        <end position="1048"/>
    </location>
</feature>
<dbReference type="PANTHER" id="PTHR45832">
    <property type="entry name" value="SERINE/THREONINE-PROTEIN KINASE SAMKA-RELATED-RELATED"/>
    <property type="match status" value="1"/>
</dbReference>
<dbReference type="InterPro" id="IPR000095">
    <property type="entry name" value="CRIB_dom"/>
</dbReference>
<dbReference type="Pfam" id="PF00069">
    <property type="entry name" value="Pkinase"/>
    <property type="match status" value="1"/>
</dbReference>
<evidence type="ECO:0000256" key="4">
    <source>
        <dbReference type="ARBA" id="ARBA00022723"/>
    </source>
</evidence>
<evidence type="ECO:0000256" key="10">
    <source>
        <dbReference type="PROSITE-ProRule" id="PRU10141"/>
    </source>
</evidence>
<dbReference type="SUPFAM" id="SSF56112">
    <property type="entry name" value="Protein kinase-like (PK-like)"/>
    <property type="match status" value="1"/>
</dbReference>
<feature type="transmembrane region" description="Helical" evidence="12">
    <location>
        <begin position="826"/>
        <end position="844"/>
    </location>
</feature>
<keyword evidence="17" id="KW-1185">Reference proteome</keyword>
<dbReference type="SUPFAM" id="SSF50729">
    <property type="entry name" value="PH domain-like"/>
    <property type="match status" value="1"/>
</dbReference>
<evidence type="ECO:0000313" key="16">
    <source>
        <dbReference type="EMBL" id="ELR20251.1"/>
    </source>
</evidence>
<dbReference type="CDD" id="cd06614">
    <property type="entry name" value="STKc_PAK"/>
    <property type="match status" value="1"/>
</dbReference>
<keyword evidence="4" id="KW-0479">Metal-binding</keyword>
<keyword evidence="12" id="KW-0812">Transmembrane</keyword>
<dbReference type="PROSITE" id="PS50003">
    <property type="entry name" value="PH_DOMAIN"/>
    <property type="match status" value="1"/>
</dbReference>
<evidence type="ECO:0000256" key="6">
    <source>
        <dbReference type="ARBA" id="ARBA00022840"/>
    </source>
</evidence>
<feature type="region of interest" description="Disordered" evidence="11">
    <location>
        <begin position="311"/>
        <end position="364"/>
    </location>
</feature>
<dbReference type="Gene3D" id="2.30.29.30">
    <property type="entry name" value="Pleckstrin-homology domain (PH domain)/Phosphotyrosine-binding domain (PTB)"/>
    <property type="match status" value="1"/>
</dbReference>
<accession>L8H707</accession>
<reference evidence="16 17" key="1">
    <citation type="journal article" date="2013" name="Genome Biol.">
        <title>Genome of Acanthamoeba castellanii highlights extensive lateral gene transfer and early evolution of tyrosine kinase signaling.</title>
        <authorList>
            <person name="Clarke M."/>
            <person name="Lohan A.J."/>
            <person name="Liu B."/>
            <person name="Lagkouvardos I."/>
            <person name="Roy S."/>
            <person name="Zafar N."/>
            <person name="Bertelli C."/>
            <person name="Schilde C."/>
            <person name="Kianianmomeni A."/>
            <person name="Burglin T.R."/>
            <person name="Frech C."/>
            <person name="Turcotte B."/>
            <person name="Kopec K.O."/>
            <person name="Synnott J.M."/>
            <person name="Choo C."/>
            <person name="Paponov I."/>
            <person name="Finkler A."/>
            <person name="Soon Heng Tan C."/>
            <person name="Hutchins A.P."/>
            <person name="Weinmeier T."/>
            <person name="Rattei T."/>
            <person name="Chu J.S."/>
            <person name="Gimenez G."/>
            <person name="Irimia M."/>
            <person name="Rigden D.J."/>
            <person name="Fitzpatrick D.A."/>
            <person name="Lorenzo-Morales J."/>
            <person name="Bateman A."/>
            <person name="Chiu C.H."/>
            <person name="Tang P."/>
            <person name="Hegemann P."/>
            <person name="Fromm H."/>
            <person name="Raoult D."/>
            <person name="Greub G."/>
            <person name="Miranda-Saavedra D."/>
            <person name="Chen N."/>
            <person name="Nash P."/>
            <person name="Ginger M.L."/>
            <person name="Horn M."/>
            <person name="Schaap P."/>
            <person name="Caler L."/>
            <person name="Loftus B."/>
        </authorList>
    </citation>
    <scope>NUCLEOTIDE SEQUENCE [LARGE SCALE GENOMIC DNA]</scope>
    <source>
        <strain evidence="16 17">Neff</strain>
    </source>
</reference>
<evidence type="ECO:0000256" key="2">
    <source>
        <dbReference type="ARBA" id="ARBA00008874"/>
    </source>
</evidence>
<dbReference type="InterPro" id="IPR001849">
    <property type="entry name" value="PH_domain"/>
</dbReference>
<feature type="region of interest" description="Disordered" evidence="11">
    <location>
        <begin position="208"/>
        <end position="249"/>
    </location>
</feature>
<feature type="transmembrane region" description="Helical" evidence="12">
    <location>
        <begin position="1264"/>
        <end position="1281"/>
    </location>
</feature>
<evidence type="ECO:0000259" key="13">
    <source>
        <dbReference type="PROSITE" id="PS50003"/>
    </source>
</evidence>
<feature type="transmembrane region" description="Helical" evidence="12">
    <location>
        <begin position="801"/>
        <end position="821"/>
    </location>
</feature>
<comment type="cofactor">
    <cofactor evidence="1">
        <name>Mg(2+)</name>
        <dbReference type="ChEBI" id="CHEBI:18420"/>
    </cofactor>
</comment>
<protein>
    <submittedName>
        <fullName evidence="16">p21-activated protein kinase</fullName>
    </submittedName>
</protein>
<dbReference type="InterPro" id="IPR011009">
    <property type="entry name" value="Kinase-like_dom_sf"/>
</dbReference>
<evidence type="ECO:0000256" key="9">
    <source>
        <dbReference type="ARBA" id="ARBA00048679"/>
    </source>
</evidence>
<dbReference type="SMART" id="SM00220">
    <property type="entry name" value="S_TKc"/>
    <property type="match status" value="1"/>
</dbReference>
<evidence type="ECO:0000259" key="15">
    <source>
        <dbReference type="PROSITE" id="PS50108"/>
    </source>
</evidence>
<feature type="transmembrane region" description="Helical" evidence="12">
    <location>
        <begin position="889"/>
        <end position="910"/>
    </location>
</feature>
<evidence type="ECO:0000256" key="5">
    <source>
        <dbReference type="ARBA" id="ARBA00022741"/>
    </source>
</evidence>
<organism evidence="16 17">
    <name type="scientific">Acanthamoeba castellanii (strain ATCC 30010 / Neff)</name>
    <dbReference type="NCBI Taxonomy" id="1257118"/>
    <lineage>
        <taxon>Eukaryota</taxon>
        <taxon>Amoebozoa</taxon>
        <taxon>Discosea</taxon>
        <taxon>Longamoebia</taxon>
        <taxon>Centramoebida</taxon>
        <taxon>Acanthamoebidae</taxon>
        <taxon>Acanthamoeba</taxon>
    </lineage>
</organism>
<dbReference type="Gene3D" id="3.90.810.10">
    <property type="entry name" value="CRIB domain"/>
    <property type="match status" value="1"/>
</dbReference>
<feature type="transmembrane region" description="Helical" evidence="12">
    <location>
        <begin position="1103"/>
        <end position="1123"/>
    </location>
</feature>
<dbReference type="PANTHER" id="PTHR45832:SF22">
    <property type="entry name" value="SERINE_THREONINE-PROTEIN KINASE SAMKA-RELATED"/>
    <property type="match status" value="1"/>
</dbReference>
<dbReference type="Pfam" id="PF00169">
    <property type="entry name" value="PH"/>
    <property type="match status" value="1"/>
</dbReference>
<dbReference type="SMART" id="SM00285">
    <property type="entry name" value="PBD"/>
    <property type="match status" value="1"/>
</dbReference>
<evidence type="ECO:0000256" key="12">
    <source>
        <dbReference type="SAM" id="Phobius"/>
    </source>
</evidence>
<feature type="transmembrane region" description="Helical" evidence="12">
    <location>
        <begin position="1079"/>
        <end position="1097"/>
    </location>
</feature>
<name>L8H707_ACACF</name>
<dbReference type="Pfam" id="PF00786">
    <property type="entry name" value="PBD"/>
    <property type="match status" value="1"/>
</dbReference>
<dbReference type="GO" id="GO:0005547">
    <property type="term" value="F:phosphatidylinositol-3,4,5-trisphosphate binding"/>
    <property type="evidence" value="ECO:0007669"/>
    <property type="project" value="UniProtKB-ARBA"/>
</dbReference>
<dbReference type="VEuPathDB" id="AmoebaDB:ACA1_117240"/>
<evidence type="ECO:0000313" key="17">
    <source>
        <dbReference type="Proteomes" id="UP000011083"/>
    </source>
</evidence>
<dbReference type="GO" id="GO:0106310">
    <property type="term" value="F:protein serine kinase activity"/>
    <property type="evidence" value="ECO:0007669"/>
    <property type="project" value="RHEA"/>
</dbReference>
<dbReference type="Gene3D" id="1.10.510.10">
    <property type="entry name" value="Transferase(Phosphotransferase) domain 1"/>
    <property type="match status" value="1"/>
</dbReference>
<dbReference type="InterPro" id="IPR017441">
    <property type="entry name" value="Protein_kinase_ATP_BS"/>
</dbReference>
<dbReference type="PROSITE" id="PS50108">
    <property type="entry name" value="CRIB"/>
    <property type="match status" value="1"/>
</dbReference>
<feature type="region of interest" description="Disordered" evidence="11">
    <location>
        <begin position="697"/>
        <end position="746"/>
    </location>
</feature>
<keyword evidence="12" id="KW-1133">Transmembrane helix</keyword>
<evidence type="ECO:0000256" key="1">
    <source>
        <dbReference type="ARBA" id="ARBA00001946"/>
    </source>
</evidence>
<feature type="compositionally biased region" description="Basic and acidic residues" evidence="11">
    <location>
        <begin position="724"/>
        <end position="734"/>
    </location>
</feature>
<feature type="binding site" evidence="10">
    <location>
        <position position="449"/>
    </location>
    <ligand>
        <name>ATP</name>
        <dbReference type="ChEBI" id="CHEBI:30616"/>
    </ligand>
</feature>
<keyword evidence="12" id="KW-0472">Membrane</keyword>
<comment type="catalytic activity">
    <reaction evidence="8">
        <text>L-threonyl-[protein] + ATP = O-phospho-L-threonyl-[protein] + ADP + H(+)</text>
        <dbReference type="Rhea" id="RHEA:46608"/>
        <dbReference type="Rhea" id="RHEA-COMP:11060"/>
        <dbReference type="Rhea" id="RHEA-COMP:11605"/>
        <dbReference type="ChEBI" id="CHEBI:15378"/>
        <dbReference type="ChEBI" id="CHEBI:30013"/>
        <dbReference type="ChEBI" id="CHEBI:30616"/>
        <dbReference type="ChEBI" id="CHEBI:61977"/>
        <dbReference type="ChEBI" id="CHEBI:456216"/>
        <dbReference type="EC" id="2.7.11.1"/>
    </reaction>
</comment>
<keyword evidence="16" id="KW-0418">Kinase</keyword>
<feature type="compositionally biased region" description="Polar residues" evidence="11">
    <location>
        <begin position="708"/>
        <end position="718"/>
    </location>
</feature>
<keyword evidence="5 10" id="KW-0547">Nucleotide-binding</keyword>
<dbReference type="SMART" id="SM00233">
    <property type="entry name" value="PH"/>
    <property type="match status" value="1"/>
</dbReference>
<dbReference type="KEGG" id="acan:ACA1_117240"/>
<dbReference type="Proteomes" id="UP000011083">
    <property type="component" value="Unassembled WGS sequence"/>
</dbReference>
<dbReference type="EMBL" id="KB007926">
    <property type="protein sequence ID" value="ELR20251.1"/>
    <property type="molecule type" value="Genomic_DNA"/>
</dbReference>
<evidence type="ECO:0000256" key="7">
    <source>
        <dbReference type="ARBA" id="ARBA00022842"/>
    </source>
</evidence>
<dbReference type="InterPro" id="IPR036936">
    <property type="entry name" value="CRIB_dom_sf"/>
</dbReference>
<keyword evidence="7" id="KW-0460">Magnesium</keyword>
<dbReference type="PROSITE" id="PS00107">
    <property type="entry name" value="PROTEIN_KINASE_ATP"/>
    <property type="match status" value="1"/>
</dbReference>
<evidence type="ECO:0000256" key="3">
    <source>
        <dbReference type="ARBA" id="ARBA00022679"/>
    </source>
</evidence>
<dbReference type="InterPro" id="IPR051931">
    <property type="entry name" value="PAK3-like"/>
</dbReference>
<comment type="similarity">
    <text evidence="2">Belongs to the protein kinase superfamily. STE Ser/Thr protein kinase family. STE20 subfamily.</text>
</comment>
<dbReference type="InterPro" id="IPR011993">
    <property type="entry name" value="PH-like_dom_sf"/>
</dbReference>
<feature type="domain" description="CRIB" evidence="15">
    <location>
        <begin position="127"/>
        <end position="140"/>
    </location>
</feature>
<evidence type="ECO:0000256" key="11">
    <source>
        <dbReference type="SAM" id="MobiDB-lite"/>
    </source>
</evidence>
<dbReference type="STRING" id="1257118.L8H707"/>
<dbReference type="RefSeq" id="XP_004342361.1">
    <property type="nucleotide sequence ID" value="XM_004342312.1"/>
</dbReference>
<gene>
    <name evidence="16" type="ORF">ACA1_117240</name>
</gene>
<dbReference type="PROSITE" id="PS50011">
    <property type="entry name" value="PROTEIN_KINASE_DOM"/>
    <property type="match status" value="1"/>
</dbReference>
<feature type="domain" description="PH" evidence="13">
    <location>
        <begin position="18"/>
        <end position="122"/>
    </location>
</feature>
<dbReference type="GO" id="GO:0046872">
    <property type="term" value="F:metal ion binding"/>
    <property type="evidence" value="ECO:0007669"/>
    <property type="project" value="UniProtKB-KW"/>
</dbReference>
<dbReference type="GO" id="GO:0005524">
    <property type="term" value="F:ATP binding"/>
    <property type="evidence" value="ECO:0007669"/>
    <property type="project" value="UniProtKB-UniRule"/>
</dbReference>
<proteinExistence type="inferred from homology"/>
<evidence type="ECO:0000259" key="14">
    <source>
        <dbReference type="PROSITE" id="PS50011"/>
    </source>
</evidence>
<dbReference type="CDD" id="cd00132">
    <property type="entry name" value="CRIB"/>
    <property type="match status" value="1"/>
</dbReference>
<keyword evidence="3" id="KW-0808">Transferase</keyword>
<dbReference type="GeneID" id="14921098"/>
<feature type="domain" description="Protein kinase" evidence="14">
    <location>
        <begin position="419"/>
        <end position="673"/>
    </location>
</feature>
<dbReference type="InterPro" id="IPR000719">
    <property type="entry name" value="Prot_kinase_dom"/>
</dbReference>
<dbReference type="FunFam" id="2.30.29.30:FF:000286">
    <property type="entry name" value="PH-protein kinase domain containing protein"/>
    <property type="match status" value="1"/>
</dbReference>
<sequence length="1289" mass="145861">MASARASTLQSSATNARTQVKEGFLVKQGHIVKNWKPRYFVLKKDYLLYFKNEKDTQPAGCIKLKDAKVTFPIPPNVNVGTSVKRDHCFELFSSADNKTFYLGAKDTNEVDEWMEVLNKAISSLSVVGTPFNVKHKAHITYEPDAGFVGLPPAWGAILRSSGLTPQDIDSNPDEVLSILEFQSKLIESSDKVLPRFSTNYTSSQLLKAGIPSGRSKDDGGYTVASKMRSGSFDATPLSPPADSGVQPASEENASRVECILDQCSTGVWRSRSAKCLPGRWQRTQGRERDRPSTLDSAGHRWASLAWNDDRRVGGAQHASRRRWSRQRTAVAAGQDRQTHAFPENGDTLAPQLGSAPTAPLPGAVHPRQQTVAGIQPLSTPISRATEVQTLQAQVNALQLPEYTTLTDLVNTEDPRPLYPVMKTKIGKGGFGEVFLSTNTRTGEKVAIKKMQINRKNKEEYLAMEIGIMKTCQNPSIVRFIDSYRIDDVVWVVMEYCGGGSLLEIVEIYDQFRLTERQVAFIARECVKALHYVHSMGRLHRDIKSNNILLSAKGQVKITDFGFAAQLTEEKQQRNTILGTAYWMAPEVIKGIDYGPKVDIWSLGILIMEMVQGSPPYLNLPPTKALLYITTKGVPPVKNAATWSSEFHHFLNRCVERDVYARATSEELLDHPWLKQACSPEELVPAIVEAKKHRDGGLCGGKGLPPLRASSSGTSSGLNQPLLDPRSRSPREERPGPLPPTALPPAAAGPLSGRGLVDGFLYPEDAEGLAHGRSELRRPRHPTVKGFIKKQGLPLSTSWRSVFIYGQFLVLPFLVALGWILLPNINYYSWAVNSGIYFFYSFLMWQTWFDILLPGCSQVQCQVFNVMFISGTVGWYAVMKITDIDHQKLAYTLVALYGLFLNLICFAIHVWRSRVFKQTPKWEPAPLPAVYQGSDGDPKIDLEGLKNYTNSLKIEADKKRGPTFQDQQKTYQEKDMHCSRWFYNIFCFIEWIDWNRKQESSTANVEIAWKTLVWGFIYRSLPLDVFRNSFFGILTLILYQLVRVIILKVPPPCRSIERALAVQIMFSINDKLPGVKELKYFSQFAVPMMLYLYYRNLFLSVNQWWVVIAVSVVVFLTQFTLYPVQMSQWFYDLRFDTLKRRLQKPNKKWLNVLAEAIAPSEVTYENYLTILTVEYYFDEIATYTSIATTFILFPIIRYSYNSDVYPLITDLSEDEFEGLMLRFLFMFAAEAGGDMLNKMIIYFVYRINAASTGRNLTILNYRTRFLFGIFTVWLVASTYYSMVRLDKIIS</sequence>
<dbReference type="GO" id="GO:0004674">
    <property type="term" value="F:protein serine/threonine kinase activity"/>
    <property type="evidence" value="ECO:0007669"/>
    <property type="project" value="UniProtKB-EC"/>
</dbReference>